<dbReference type="InterPro" id="IPR002639">
    <property type="entry name" value="UreF"/>
</dbReference>
<gene>
    <name evidence="3" type="primary">ureF</name>
    <name evidence="4" type="ORF">B0I26_1245</name>
</gene>
<evidence type="ECO:0000313" key="5">
    <source>
        <dbReference type="Proteomes" id="UP000248555"/>
    </source>
</evidence>
<proteinExistence type="inferred from homology"/>
<keyword evidence="1 3" id="KW-0996">Nickel insertion</keyword>
<comment type="similarity">
    <text evidence="3">Belongs to the UreF family.</text>
</comment>
<evidence type="ECO:0000256" key="3">
    <source>
        <dbReference type="HAMAP-Rule" id="MF_01385"/>
    </source>
</evidence>
<dbReference type="Pfam" id="PF01730">
    <property type="entry name" value="UreF"/>
    <property type="match status" value="1"/>
</dbReference>
<dbReference type="InterPro" id="IPR038277">
    <property type="entry name" value="UreF_sf"/>
</dbReference>
<dbReference type="HAMAP" id="MF_01385">
    <property type="entry name" value="UreF"/>
    <property type="match status" value="1"/>
</dbReference>
<evidence type="ECO:0000313" key="4">
    <source>
        <dbReference type="EMBL" id="RAK15184.1"/>
    </source>
</evidence>
<protein>
    <recommendedName>
        <fullName evidence="3">Urease accessory protein UreF</fullName>
    </recommendedName>
</protein>
<comment type="caution">
    <text evidence="4">The sequence shown here is derived from an EMBL/GenBank/DDBJ whole genome shotgun (WGS) entry which is preliminary data.</text>
</comment>
<sequence>MMDKLLSLLQLCDSNFPSGAFSHSFGFETYIYHEKIRNYETFKTVLCTYIETQLTYVDGLACRLTYECLAKKSEEDIWRLDEMLTALSLARETREGNRLIGERMLKLCSEIYPSDVLNNYKEMYRKKRVYVHPALVFAMVCYHMEIPKDITVLSYLYVAVQSLIQNAVRSIPLGQTDGQKLLVFVQMHMMDAAQKIDCLEETDLGAMAPGLEIAQMQHEQLSVRLFMS</sequence>
<keyword evidence="5" id="KW-1185">Reference proteome</keyword>
<keyword evidence="2 3" id="KW-0143">Chaperone</keyword>
<dbReference type="AlphaFoldDB" id="A0A327Y367"/>
<dbReference type="GO" id="GO:0005737">
    <property type="term" value="C:cytoplasm"/>
    <property type="evidence" value="ECO:0007669"/>
    <property type="project" value="UniProtKB-SubCell"/>
</dbReference>
<comment type="subcellular location">
    <subcellularLocation>
        <location evidence="3">Cytoplasm</location>
    </subcellularLocation>
</comment>
<dbReference type="PANTHER" id="PTHR33620">
    <property type="entry name" value="UREASE ACCESSORY PROTEIN F"/>
    <property type="match status" value="1"/>
</dbReference>
<dbReference type="PANTHER" id="PTHR33620:SF1">
    <property type="entry name" value="UREASE ACCESSORY PROTEIN F"/>
    <property type="match status" value="1"/>
</dbReference>
<accession>A0A327Y367</accession>
<evidence type="ECO:0000256" key="1">
    <source>
        <dbReference type="ARBA" id="ARBA00022988"/>
    </source>
</evidence>
<evidence type="ECO:0000256" key="2">
    <source>
        <dbReference type="ARBA" id="ARBA00023186"/>
    </source>
</evidence>
<dbReference type="EMBL" id="QLMH01000024">
    <property type="protein sequence ID" value="RAK15184.1"/>
    <property type="molecule type" value="Genomic_DNA"/>
</dbReference>
<comment type="function">
    <text evidence="3">Required for maturation of urease via the functional incorporation of the urease nickel metallocenter.</text>
</comment>
<dbReference type="GO" id="GO:0016151">
    <property type="term" value="F:nickel cation binding"/>
    <property type="evidence" value="ECO:0007669"/>
    <property type="project" value="UniProtKB-UniRule"/>
</dbReference>
<dbReference type="Gene3D" id="1.10.4190.10">
    <property type="entry name" value="Urease accessory protein UreF"/>
    <property type="match status" value="1"/>
</dbReference>
<reference evidence="4 5" key="1">
    <citation type="submission" date="2018-06" db="EMBL/GenBank/DDBJ databases">
        <title>Genomic Encyclopedia of Type Strains, Phase III (KMG-III): the genomes of soil and plant-associated and newly described type strains.</title>
        <authorList>
            <person name="Whitman W."/>
        </authorList>
    </citation>
    <scope>NUCLEOTIDE SEQUENCE [LARGE SCALE GENOMIC DNA]</scope>
    <source>
        <strain evidence="4 5">CGMCC 1.8979</strain>
    </source>
</reference>
<dbReference type="Proteomes" id="UP000248555">
    <property type="component" value="Unassembled WGS sequence"/>
</dbReference>
<dbReference type="PIRSF" id="PIRSF009467">
    <property type="entry name" value="Ureas_acces_UreF"/>
    <property type="match status" value="1"/>
</dbReference>
<organism evidence="4 5">
    <name type="scientific">Paranoxybacillus vitaminiphilus</name>
    <dbReference type="NCBI Taxonomy" id="581036"/>
    <lineage>
        <taxon>Bacteria</taxon>
        <taxon>Bacillati</taxon>
        <taxon>Bacillota</taxon>
        <taxon>Bacilli</taxon>
        <taxon>Bacillales</taxon>
        <taxon>Anoxybacillaceae</taxon>
        <taxon>Paranoxybacillus</taxon>
    </lineage>
</organism>
<comment type="subunit">
    <text evidence="3">UreD, UreF and UreG form a complex that acts as a GTP-hydrolysis-dependent molecular chaperone, activating the urease apoprotein by helping to assemble the nickel containing metallocenter of UreC. The UreE protein probably delivers the nickel.</text>
</comment>
<keyword evidence="3" id="KW-0963">Cytoplasm</keyword>
<name>A0A327Y367_9BACL</name>